<feature type="transmembrane region" description="Helical" evidence="5">
    <location>
        <begin position="34"/>
        <end position="56"/>
    </location>
</feature>
<dbReference type="PROSITE" id="PS50109">
    <property type="entry name" value="HIS_KIN"/>
    <property type="match status" value="1"/>
</dbReference>
<dbReference type="InterPro" id="IPR050482">
    <property type="entry name" value="Sensor_HK_TwoCompSys"/>
</dbReference>
<dbReference type="Gene3D" id="1.20.5.1930">
    <property type="match status" value="1"/>
</dbReference>
<evidence type="ECO:0000313" key="7">
    <source>
        <dbReference type="EMBL" id="RJF99816.1"/>
    </source>
</evidence>
<dbReference type="Pfam" id="PF25487">
    <property type="entry name" value="ETR1_N"/>
    <property type="match status" value="1"/>
</dbReference>
<evidence type="ECO:0000256" key="3">
    <source>
        <dbReference type="ARBA" id="ARBA00023012"/>
    </source>
</evidence>
<dbReference type="AlphaFoldDB" id="A0A3A3FUS2"/>
<dbReference type="CDD" id="cd16917">
    <property type="entry name" value="HATPase_UhpB-NarQ-NarX-like"/>
    <property type="match status" value="1"/>
</dbReference>
<keyword evidence="1" id="KW-0808">Transferase</keyword>
<feature type="transmembrane region" description="Helical" evidence="5">
    <location>
        <begin position="62"/>
        <end position="85"/>
    </location>
</feature>
<keyword evidence="5" id="KW-1133">Transmembrane helix</keyword>
<evidence type="ECO:0000256" key="5">
    <source>
        <dbReference type="SAM" id="Phobius"/>
    </source>
</evidence>
<dbReference type="GO" id="GO:0046983">
    <property type="term" value="F:protein dimerization activity"/>
    <property type="evidence" value="ECO:0007669"/>
    <property type="project" value="InterPro"/>
</dbReference>
<evidence type="ECO:0000313" key="8">
    <source>
        <dbReference type="Proteomes" id="UP000265955"/>
    </source>
</evidence>
<keyword evidence="5" id="KW-0472">Membrane</keyword>
<dbReference type="SMART" id="SM00387">
    <property type="entry name" value="HATPase_c"/>
    <property type="match status" value="1"/>
</dbReference>
<gene>
    <name evidence="7" type="ORF">D3871_15770</name>
</gene>
<dbReference type="SUPFAM" id="SSF55874">
    <property type="entry name" value="ATPase domain of HSP90 chaperone/DNA topoisomerase II/histidine kinase"/>
    <property type="match status" value="1"/>
</dbReference>
<dbReference type="InterPro" id="IPR003594">
    <property type="entry name" value="HATPase_dom"/>
</dbReference>
<dbReference type="OrthoDB" id="9797605at2"/>
<evidence type="ECO:0000256" key="1">
    <source>
        <dbReference type="ARBA" id="ARBA00022679"/>
    </source>
</evidence>
<dbReference type="GO" id="GO:0016020">
    <property type="term" value="C:membrane"/>
    <property type="evidence" value="ECO:0007669"/>
    <property type="project" value="InterPro"/>
</dbReference>
<evidence type="ECO:0000259" key="6">
    <source>
        <dbReference type="PROSITE" id="PS50109"/>
    </source>
</evidence>
<evidence type="ECO:0000256" key="4">
    <source>
        <dbReference type="SAM" id="Coils"/>
    </source>
</evidence>
<name>A0A3A3FUS2_9BURK</name>
<dbReference type="Gene3D" id="3.30.565.10">
    <property type="entry name" value="Histidine kinase-like ATPase, C-terminal domain"/>
    <property type="match status" value="1"/>
</dbReference>
<dbReference type="InterPro" id="IPR005467">
    <property type="entry name" value="His_kinase_dom"/>
</dbReference>
<dbReference type="Pfam" id="PF07730">
    <property type="entry name" value="HisKA_3"/>
    <property type="match status" value="1"/>
</dbReference>
<comment type="caution">
    <text evidence="7">The sequence shown here is derived from an EMBL/GenBank/DDBJ whole genome shotgun (WGS) entry which is preliminary data.</text>
</comment>
<dbReference type="EMBL" id="QYUO01000001">
    <property type="protein sequence ID" value="RJF99816.1"/>
    <property type="molecule type" value="Genomic_DNA"/>
</dbReference>
<dbReference type="InterPro" id="IPR036890">
    <property type="entry name" value="HATPase_C_sf"/>
</dbReference>
<keyword evidence="5" id="KW-0812">Transmembrane</keyword>
<feature type="transmembrane region" description="Helical" evidence="5">
    <location>
        <begin position="6"/>
        <end position="22"/>
    </location>
</feature>
<accession>A0A3A3FUS2</accession>
<dbReference type="Proteomes" id="UP000265955">
    <property type="component" value="Unassembled WGS sequence"/>
</dbReference>
<feature type="coiled-coil region" evidence="4">
    <location>
        <begin position="94"/>
        <end position="141"/>
    </location>
</feature>
<keyword evidence="2 7" id="KW-0418">Kinase</keyword>
<organism evidence="7 8">
    <name type="scientific">Noviherbaspirillum saxi</name>
    <dbReference type="NCBI Taxonomy" id="2320863"/>
    <lineage>
        <taxon>Bacteria</taxon>
        <taxon>Pseudomonadati</taxon>
        <taxon>Pseudomonadota</taxon>
        <taxon>Betaproteobacteria</taxon>
        <taxon>Burkholderiales</taxon>
        <taxon>Oxalobacteraceae</taxon>
        <taxon>Noviherbaspirillum</taxon>
    </lineage>
</organism>
<keyword evidence="3" id="KW-0902">Two-component regulatory system</keyword>
<dbReference type="RefSeq" id="WP_119769761.1">
    <property type="nucleotide sequence ID" value="NZ_QYUO01000001.1"/>
</dbReference>
<sequence>MFSDAAIGIAYYIISFALLYFMHKRRYTPFRWMFGMFAAFIFLSGTTHIASVWTFWHPDQMLVTVLNAAAALVAMAAAALLWPVIPKAVLLPANRQLQEVINQLEHEIDERKKAETAARESQATLRELAAYQERIREDERKRIAREIHDELGQNLLALRLDVASLHERASERHPVLQRRAATALEYIDTTMKSIRTIMNNLRPSVLDLGLPAAVEWQVRQFEARNAILCELFLTDHGQSVPDAHATAAFRILQESLNNIGRHARATYVRVEMRIDPRLLTLAIKDNGVGMYPGDRRKAHRYGLVGIEERITILGGELHIESTPGHGTVLQITIPLADDVSAERHTQTAAAPVGV</sequence>
<proteinExistence type="predicted"/>
<dbReference type="GO" id="GO:0000155">
    <property type="term" value="F:phosphorelay sensor kinase activity"/>
    <property type="evidence" value="ECO:0007669"/>
    <property type="project" value="InterPro"/>
</dbReference>
<feature type="domain" description="Histidine kinase" evidence="6">
    <location>
        <begin position="250"/>
        <end position="337"/>
    </location>
</feature>
<keyword evidence="8" id="KW-1185">Reference proteome</keyword>
<dbReference type="InterPro" id="IPR058544">
    <property type="entry name" value="ETR1_N"/>
</dbReference>
<dbReference type="PANTHER" id="PTHR24421:SF59">
    <property type="entry name" value="OXYGEN SENSOR HISTIDINE KINASE NREB"/>
    <property type="match status" value="1"/>
</dbReference>
<dbReference type="InterPro" id="IPR011712">
    <property type="entry name" value="Sig_transdc_His_kin_sub3_dim/P"/>
</dbReference>
<evidence type="ECO:0000256" key="2">
    <source>
        <dbReference type="ARBA" id="ARBA00022777"/>
    </source>
</evidence>
<protein>
    <submittedName>
        <fullName evidence="7">Sensor histidine kinase</fullName>
    </submittedName>
</protein>
<dbReference type="PANTHER" id="PTHR24421">
    <property type="entry name" value="NITRATE/NITRITE SENSOR PROTEIN NARX-RELATED"/>
    <property type="match status" value="1"/>
</dbReference>
<reference evidence="8" key="1">
    <citation type="submission" date="2018-09" db="EMBL/GenBank/DDBJ databases">
        <authorList>
            <person name="Zhu H."/>
        </authorList>
    </citation>
    <scope>NUCLEOTIDE SEQUENCE [LARGE SCALE GENOMIC DNA]</scope>
    <source>
        <strain evidence="8">K1R23-30</strain>
    </source>
</reference>
<dbReference type="Pfam" id="PF02518">
    <property type="entry name" value="HATPase_c"/>
    <property type="match status" value="1"/>
</dbReference>
<keyword evidence="4" id="KW-0175">Coiled coil</keyword>